<sequence>MQAAEGVAEGQVVTHVDGQVVELVAHGLEEQENSGPVLEFRVDPDVLEGRIDVEGHDIGREHLLQGLEVFGPQPFDHLAELPADLGLIGRAAVGAGPEVIGNRHF</sequence>
<dbReference type="Proteomes" id="UP000037179">
    <property type="component" value="Unassembled WGS sequence"/>
</dbReference>
<organism evidence="1 2">
    <name type="scientific">Nocardia seriolae</name>
    <dbReference type="NCBI Taxonomy" id="37332"/>
    <lineage>
        <taxon>Bacteria</taxon>
        <taxon>Bacillati</taxon>
        <taxon>Actinomycetota</taxon>
        <taxon>Actinomycetes</taxon>
        <taxon>Mycobacteriales</taxon>
        <taxon>Nocardiaceae</taxon>
        <taxon>Nocardia</taxon>
    </lineage>
</organism>
<protein>
    <submittedName>
        <fullName evidence="1">Uncharacterized protein</fullName>
    </submittedName>
</protein>
<reference evidence="2" key="1">
    <citation type="submission" date="2015-07" db="EMBL/GenBank/DDBJ databases">
        <title>Nocardia seriolae U-1 whole genome shotgun sequence.</title>
        <authorList>
            <person name="Imajoh M."/>
            <person name="Fukumoto Y."/>
            <person name="Sukeda M."/>
            <person name="Yamane J."/>
            <person name="Yamasaki K."/>
            <person name="Shimizu M."/>
            <person name="Ohnishi K."/>
            <person name="Oshima S."/>
        </authorList>
    </citation>
    <scope>NUCLEOTIDE SEQUENCE [LARGE SCALE GENOMIC DNA]</scope>
    <source>
        <strain evidence="2">U-1</strain>
    </source>
</reference>
<evidence type="ECO:0000313" key="1">
    <source>
        <dbReference type="EMBL" id="GAP32412.1"/>
    </source>
</evidence>
<dbReference type="AlphaFoldDB" id="A0ABC9Z3H0"/>
<comment type="caution">
    <text evidence="1">The sequence shown here is derived from an EMBL/GenBank/DDBJ whole genome shotgun (WGS) entry which is preliminary data.</text>
</comment>
<reference evidence="1 2" key="2">
    <citation type="journal article" date="2016" name="Genome Announc.">
        <title>Draft Genome Sequence of Erythromycin- and Oxytetracycline-Sensitive Nocardia seriolae Strain U-1 (NBRC 110359).</title>
        <authorList>
            <person name="Imajoh M."/>
            <person name="Sukeda M."/>
            <person name="Shimizu M."/>
            <person name="Yamane J."/>
            <person name="Ohnishi K."/>
            <person name="Oshima S."/>
        </authorList>
    </citation>
    <scope>NUCLEOTIDE SEQUENCE [LARGE SCALE GENOMIC DNA]</scope>
    <source>
        <strain evidence="1 2">U-1</strain>
    </source>
</reference>
<gene>
    <name evidence="1" type="ORF">NSK11_contig00157-0003</name>
</gene>
<proteinExistence type="predicted"/>
<name>A0ABC9Z3H0_9NOCA</name>
<evidence type="ECO:0000313" key="2">
    <source>
        <dbReference type="Proteomes" id="UP000037179"/>
    </source>
</evidence>
<keyword evidence="2" id="KW-1185">Reference proteome</keyword>
<accession>A0ABC9Z3H0</accession>
<dbReference type="EMBL" id="BBYQ01000157">
    <property type="protein sequence ID" value="GAP32412.1"/>
    <property type="molecule type" value="Genomic_DNA"/>
</dbReference>